<dbReference type="EMBL" id="MU825432">
    <property type="protein sequence ID" value="KAJ7389462.1"/>
    <property type="molecule type" value="Genomic_DNA"/>
</dbReference>
<sequence length="113" mass="13006">MCTVRYRNIGCYNDHHFRERPLSDLLPVSTAKTDCLDLERLPTKETLDTWNEYIYNLVSAGQQKGEFLVNVNGLSDQCVTNNMEECAFDSNVCVGRKDTIYAYNLVARRKFGK</sequence>
<protein>
    <submittedName>
        <fullName evidence="1">Uncharacterized protein</fullName>
    </submittedName>
</protein>
<gene>
    <name evidence="1" type="ORF">OS493_031431</name>
</gene>
<dbReference type="AlphaFoldDB" id="A0A9W9ZXC4"/>
<name>A0A9W9ZXC4_9CNID</name>
<dbReference type="Proteomes" id="UP001163046">
    <property type="component" value="Unassembled WGS sequence"/>
</dbReference>
<proteinExistence type="predicted"/>
<accession>A0A9W9ZXC4</accession>
<evidence type="ECO:0000313" key="1">
    <source>
        <dbReference type="EMBL" id="KAJ7389462.1"/>
    </source>
</evidence>
<reference evidence="1" key="1">
    <citation type="submission" date="2023-01" db="EMBL/GenBank/DDBJ databases">
        <title>Genome assembly of the deep-sea coral Lophelia pertusa.</title>
        <authorList>
            <person name="Herrera S."/>
            <person name="Cordes E."/>
        </authorList>
    </citation>
    <scope>NUCLEOTIDE SEQUENCE</scope>
    <source>
        <strain evidence="1">USNM1676648</strain>
        <tissue evidence="1">Polyp</tissue>
    </source>
</reference>
<evidence type="ECO:0000313" key="2">
    <source>
        <dbReference type="Proteomes" id="UP001163046"/>
    </source>
</evidence>
<comment type="caution">
    <text evidence="1">The sequence shown here is derived from an EMBL/GenBank/DDBJ whole genome shotgun (WGS) entry which is preliminary data.</text>
</comment>
<keyword evidence="2" id="KW-1185">Reference proteome</keyword>
<dbReference type="OrthoDB" id="10424091at2759"/>
<organism evidence="1 2">
    <name type="scientific">Desmophyllum pertusum</name>
    <dbReference type="NCBI Taxonomy" id="174260"/>
    <lineage>
        <taxon>Eukaryota</taxon>
        <taxon>Metazoa</taxon>
        <taxon>Cnidaria</taxon>
        <taxon>Anthozoa</taxon>
        <taxon>Hexacorallia</taxon>
        <taxon>Scleractinia</taxon>
        <taxon>Caryophylliina</taxon>
        <taxon>Caryophylliidae</taxon>
        <taxon>Desmophyllum</taxon>
    </lineage>
</organism>